<evidence type="ECO:0000313" key="1">
    <source>
        <dbReference type="EMBL" id="KAK3173100.1"/>
    </source>
</evidence>
<reference evidence="1" key="1">
    <citation type="submission" date="2022-11" db="EMBL/GenBank/DDBJ databases">
        <title>Chromosomal genome sequence assembly and mating type (MAT) locus characterization of the leprose asexual lichenized fungus Lepraria neglecta (Nyl.) Erichsen.</title>
        <authorList>
            <person name="Allen J.L."/>
            <person name="Pfeffer B."/>
        </authorList>
    </citation>
    <scope>NUCLEOTIDE SEQUENCE</scope>
    <source>
        <strain evidence="1">Allen 5258</strain>
    </source>
</reference>
<organism evidence="1 2">
    <name type="scientific">Lepraria neglecta</name>
    <dbReference type="NCBI Taxonomy" id="209136"/>
    <lineage>
        <taxon>Eukaryota</taxon>
        <taxon>Fungi</taxon>
        <taxon>Dikarya</taxon>
        <taxon>Ascomycota</taxon>
        <taxon>Pezizomycotina</taxon>
        <taxon>Lecanoromycetes</taxon>
        <taxon>OSLEUM clade</taxon>
        <taxon>Lecanoromycetidae</taxon>
        <taxon>Lecanorales</taxon>
        <taxon>Lecanorineae</taxon>
        <taxon>Stereocaulaceae</taxon>
        <taxon>Lepraria</taxon>
    </lineage>
</organism>
<accession>A0AAD9Z7Y9</accession>
<dbReference type="AlphaFoldDB" id="A0AAD9Z7Y9"/>
<comment type="caution">
    <text evidence="1">The sequence shown here is derived from an EMBL/GenBank/DDBJ whole genome shotgun (WGS) entry which is preliminary data.</text>
</comment>
<evidence type="ECO:0000313" key="2">
    <source>
        <dbReference type="Proteomes" id="UP001276659"/>
    </source>
</evidence>
<protein>
    <submittedName>
        <fullName evidence="1">Uncharacterized protein</fullName>
    </submittedName>
</protein>
<name>A0AAD9Z7Y9_9LECA</name>
<sequence>MSMTDPCLYLIYINEASHDEAKRCFMELLFVSNLQMFYLDANCFTYQKRLFFKDYHVCTECLHVTLCKPCLSKYSVGSAVLNSTPEGFEVITELENEVLDIRRVVKRVVNFGAEPIAMSYTYINVIRKWLKKKIEAYESWETTHNDGEDFQNYKRPGQDFVRLIEETCNIIKELEGHLLPAAERKSRFAPMDRKMADLFRKYKIDGDS</sequence>
<proteinExistence type="predicted"/>
<dbReference type="Proteomes" id="UP001276659">
    <property type="component" value="Unassembled WGS sequence"/>
</dbReference>
<keyword evidence="2" id="KW-1185">Reference proteome</keyword>
<dbReference type="EMBL" id="JASNWA010000007">
    <property type="protein sequence ID" value="KAK3173100.1"/>
    <property type="molecule type" value="Genomic_DNA"/>
</dbReference>
<gene>
    <name evidence="1" type="ORF">OEA41_006429</name>
</gene>